<keyword evidence="2" id="KW-1185">Reference proteome</keyword>
<dbReference type="Proteomes" id="UP001456224">
    <property type="component" value="Chromosome"/>
</dbReference>
<gene>
    <name evidence="1" type="ORF">WHX56_14275</name>
</gene>
<evidence type="ECO:0000313" key="2">
    <source>
        <dbReference type="Proteomes" id="UP001456224"/>
    </source>
</evidence>
<reference evidence="1 2" key="1">
    <citation type="submission" date="2024-03" db="EMBL/GenBank/DDBJ databases">
        <title>Reference genomes for the five species model microbial community.</title>
        <authorList>
            <person name="Padfield D."/>
        </authorList>
    </citation>
    <scope>NUCLEOTIDE SEQUENCE [LARGE SCALE GENOMIC DNA]</scope>
    <source>
        <strain evidence="1 2">AB1</strain>
    </source>
</reference>
<organism evidence="1 2">
    <name type="scientific">Achromobacter veterisilvae</name>
    <dbReference type="NCBI Taxonomy" id="2069367"/>
    <lineage>
        <taxon>Bacteria</taxon>
        <taxon>Pseudomonadati</taxon>
        <taxon>Pseudomonadota</taxon>
        <taxon>Betaproteobacteria</taxon>
        <taxon>Burkholderiales</taxon>
        <taxon>Alcaligenaceae</taxon>
        <taxon>Achromobacter</taxon>
    </lineage>
</organism>
<evidence type="ECO:0000313" key="1">
    <source>
        <dbReference type="EMBL" id="WXR76612.1"/>
    </source>
</evidence>
<proteinExistence type="predicted"/>
<accession>A0ABZ2SB82</accession>
<dbReference type="EMBL" id="CP148753">
    <property type="protein sequence ID" value="WXR76612.1"/>
    <property type="molecule type" value="Genomic_DNA"/>
</dbReference>
<dbReference type="RefSeq" id="WP_338881595.1">
    <property type="nucleotide sequence ID" value="NZ_CP148753.1"/>
</dbReference>
<protein>
    <submittedName>
        <fullName evidence="1">Uncharacterized protein</fullName>
    </submittedName>
</protein>
<sequence>MKPWPYDQYFTVAEFAALPIAQQRQIALIVRALVYYLEHGPEAVPGPSERKVSV</sequence>
<name>A0ABZ2SB82_9BURK</name>